<evidence type="ECO:0000256" key="1">
    <source>
        <dbReference type="ARBA" id="ARBA00004141"/>
    </source>
</evidence>
<dbReference type="EMBL" id="CAMXCT020001292">
    <property type="protein sequence ID" value="CAL1142082.1"/>
    <property type="molecule type" value="Genomic_DNA"/>
</dbReference>
<evidence type="ECO:0000313" key="10">
    <source>
        <dbReference type="EMBL" id="CAI3988707.1"/>
    </source>
</evidence>
<dbReference type="OrthoDB" id="6500128at2759"/>
<gene>
    <name evidence="10" type="ORF">C1SCF055_LOCUS15835</name>
</gene>
<dbReference type="InterPro" id="IPR011527">
    <property type="entry name" value="ABC1_TM_dom"/>
</dbReference>
<evidence type="ECO:0000313" key="11">
    <source>
        <dbReference type="EMBL" id="CAL4776019.1"/>
    </source>
</evidence>
<dbReference type="Pfam" id="PF00664">
    <property type="entry name" value="ABC_membrane"/>
    <property type="match status" value="1"/>
</dbReference>
<evidence type="ECO:0000256" key="5">
    <source>
        <dbReference type="ARBA" id="ARBA00022989"/>
    </source>
</evidence>
<dbReference type="GO" id="GO:0015421">
    <property type="term" value="F:ABC-type oligopeptide transporter activity"/>
    <property type="evidence" value="ECO:0007669"/>
    <property type="project" value="TreeGrafter"/>
</dbReference>
<keyword evidence="4" id="KW-0067">ATP-binding</keyword>
<reference evidence="10" key="1">
    <citation type="submission" date="2022-10" db="EMBL/GenBank/DDBJ databases">
        <authorList>
            <person name="Chen Y."/>
            <person name="Dougan E. K."/>
            <person name="Chan C."/>
            <person name="Rhodes N."/>
            <person name="Thang M."/>
        </authorList>
    </citation>
    <scope>NUCLEOTIDE SEQUENCE</scope>
</reference>
<dbReference type="InterPro" id="IPR036640">
    <property type="entry name" value="ABC1_TM_sf"/>
</dbReference>
<comment type="caution">
    <text evidence="10">The sequence shown here is derived from an EMBL/GenBank/DDBJ whole genome shotgun (WGS) entry which is preliminary data.</text>
</comment>
<evidence type="ECO:0000259" key="8">
    <source>
        <dbReference type="PROSITE" id="PS50893"/>
    </source>
</evidence>
<evidence type="ECO:0000313" key="12">
    <source>
        <dbReference type="Proteomes" id="UP001152797"/>
    </source>
</evidence>
<dbReference type="SUPFAM" id="SSF52540">
    <property type="entry name" value="P-loop containing nucleoside triphosphate hydrolases"/>
    <property type="match status" value="1"/>
</dbReference>
<dbReference type="Gene3D" id="3.40.50.300">
    <property type="entry name" value="P-loop containing nucleotide triphosphate hydrolases"/>
    <property type="match status" value="1"/>
</dbReference>
<comment type="subcellular location">
    <subcellularLocation>
        <location evidence="1">Membrane</location>
        <topology evidence="1">Multi-pass membrane protein</topology>
    </subcellularLocation>
</comment>
<dbReference type="PANTHER" id="PTHR43394">
    <property type="entry name" value="ATP-DEPENDENT PERMEASE MDL1, MITOCHONDRIAL"/>
    <property type="match status" value="1"/>
</dbReference>
<dbReference type="PROSITE" id="PS50893">
    <property type="entry name" value="ABC_TRANSPORTER_2"/>
    <property type="match status" value="1"/>
</dbReference>
<evidence type="ECO:0000259" key="9">
    <source>
        <dbReference type="PROSITE" id="PS50929"/>
    </source>
</evidence>
<dbReference type="PROSITE" id="PS50929">
    <property type="entry name" value="ABC_TM1F"/>
    <property type="match status" value="1"/>
</dbReference>
<dbReference type="InterPro" id="IPR003439">
    <property type="entry name" value="ABC_transporter-like_ATP-bd"/>
</dbReference>
<dbReference type="EMBL" id="CAMXCT030001292">
    <property type="protein sequence ID" value="CAL4776019.1"/>
    <property type="molecule type" value="Genomic_DNA"/>
</dbReference>
<feature type="domain" description="ABC transporter" evidence="8">
    <location>
        <begin position="182"/>
        <end position="427"/>
    </location>
</feature>
<keyword evidence="2" id="KW-0812">Transmembrane</keyword>
<dbReference type="Pfam" id="PF00005">
    <property type="entry name" value="ABC_tran"/>
    <property type="match status" value="1"/>
</dbReference>
<dbReference type="GO" id="GO:0016020">
    <property type="term" value="C:membrane"/>
    <property type="evidence" value="ECO:0007669"/>
    <property type="project" value="UniProtKB-SubCell"/>
</dbReference>
<feature type="compositionally biased region" description="Basic and acidic residues" evidence="7">
    <location>
        <begin position="519"/>
        <end position="530"/>
    </location>
</feature>
<dbReference type="PROSITE" id="PS00211">
    <property type="entry name" value="ABC_TRANSPORTER_1"/>
    <property type="match status" value="1"/>
</dbReference>
<dbReference type="GO" id="GO:0016887">
    <property type="term" value="F:ATP hydrolysis activity"/>
    <property type="evidence" value="ECO:0007669"/>
    <property type="project" value="InterPro"/>
</dbReference>
<feature type="compositionally biased region" description="Low complexity" evidence="7">
    <location>
        <begin position="537"/>
        <end position="546"/>
    </location>
</feature>
<evidence type="ECO:0000256" key="2">
    <source>
        <dbReference type="ARBA" id="ARBA00022692"/>
    </source>
</evidence>
<feature type="region of interest" description="Disordered" evidence="7">
    <location>
        <begin position="519"/>
        <end position="552"/>
    </location>
</feature>
<reference evidence="11 12" key="2">
    <citation type="submission" date="2024-05" db="EMBL/GenBank/DDBJ databases">
        <authorList>
            <person name="Chen Y."/>
            <person name="Shah S."/>
            <person name="Dougan E. K."/>
            <person name="Thang M."/>
            <person name="Chan C."/>
        </authorList>
    </citation>
    <scope>NUCLEOTIDE SEQUENCE [LARGE SCALE GENOMIC DNA]</scope>
</reference>
<evidence type="ECO:0000256" key="4">
    <source>
        <dbReference type="ARBA" id="ARBA00022840"/>
    </source>
</evidence>
<dbReference type="InterPro" id="IPR027417">
    <property type="entry name" value="P-loop_NTPase"/>
</dbReference>
<name>A0A9P1CCL7_9DINO</name>
<protein>
    <submittedName>
        <fullName evidence="11">Bile salt export pump</fullName>
    </submittedName>
</protein>
<keyword evidence="3" id="KW-0547">Nucleotide-binding</keyword>
<accession>A0A9P1CCL7</accession>
<dbReference type="InterPro" id="IPR003593">
    <property type="entry name" value="AAA+_ATPase"/>
</dbReference>
<keyword evidence="12" id="KW-1185">Reference proteome</keyword>
<sequence length="656" mass="72051">MVFSTSQWPWANQGAEWYGRVTRYTGRKTQELLLMDVLAELGRVSSEALQLLRTVRALNAEDLHRRLFQRQNDIINATQRQRGVALGVFSAASNGLGVLLQMVTLLIGSSAVLAGSMTAEALATYLLYLDTAVDSALELGIEWSSCNDALGSAERVLGILAQGVTRPKGSISAGMAVPKGDVLFDSVCFAYPSRPQHQVLANVSLHCAAGKTTALVGFSGSGKSSLLSLLLRFYDLQEAEGCVKFDDADVRQLDPVWLRRQLGLVPQSPRLFRGSIAENIAWGYPSASFAEVRAAAQSALAAEFIEELPEGYDTICSDDKLLSGGQRQRIALARALLRDPAVLLLDEPTSALDPKSSALVSQALEQAQWSTRRNCHRTVIIVAHDLRLAAVQRAEKIVVMDRGWEMRGERHRVMGRIWDLEPWPTSFRLFKGKPPAEPPIHCGGAADEQKELLETMQLRSAGERSTGRKEDGPATKQLKNYMAEQEGQPPPKACAGPKHDFSGMKKETLIATPFKIERPWTEKTPDENAPKEPPGLTPGRPLGRGPKFPGREELINEGPFPLRSRIAQLATHVYYLWGEAKFTDYLARGTPAQTAALNLEHFARQAHHAAGQLLEDSHVPLARPPPNLPVEVSEIPLLLLPLRHGVETVRKHGEFL</sequence>
<evidence type="ECO:0000256" key="6">
    <source>
        <dbReference type="ARBA" id="ARBA00023136"/>
    </source>
</evidence>
<dbReference type="InterPro" id="IPR017871">
    <property type="entry name" value="ABC_transporter-like_CS"/>
</dbReference>
<dbReference type="Proteomes" id="UP001152797">
    <property type="component" value="Unassembled WGS sequence"/>
</dbReference>
<dbReference type="AlphaFoldDB" id="A0A9P1CCL7"/>
<dbReference type="Gene3D" id="1.20.1560.10">
    <property type="entry name" value="ABC transporter type 1, transmembrane domain"/>
    <property type="match status" value="1"/>
</dbReference>
<evidence type="ECO:0000256" key="7">
    <source>
        <dbReference type="SAM" id="MobiDB-lite"/>
    </source>
</evidence>
<dbReference type="SUPFAM" id="SSF90123">
    <property type="entry name" value="ABC transporter transmembrane region"/>
    <property type="match status" value="1"/>
</dbReference>
<dbReference type="PANTHER" id="PTHR43394:SF19">
    <property type="entry name" value="ABC TRANSPORTER B FAMILY"/>
    <property type="match status" value="1"/>
</dbReference>
<dbReference type="EMBL" id="CAMXCT010001292">
    <property type="protein sequence ID" value="CAI3988707.1"/>
    <property type="molecule type" value="Genomic_DNA"/>
</dbReference>
<dbReference type="SMART" id="SM00382">
    <property type="entry name" value="AAA"/>
    <property type="match status" value="1"/>
</dbReference>
<feature type="domain" description="ABC transmembrane type-1" evidence="9">
    <location>
        <begin position="35"/>
        <end position="148"/>
    </location>
</feature>
<organism evidence="10">
    <name type="scientific">Cladocopium goreaui</name>
    <dbReference type="NCBI Taxonomy" id="2562237"/>
    <lineage>
        <taxon>Eukaryota</taxon>
        <taxon>Sar</taxon>
        <taxon>Alveolata</taxon>
        <taxon>Dinophyceae</taxon>
        <taxon>Suessiales</taxon>
        <taxon>Symbiodiniaceae</taxon>
        <taxon>Cladocopium</taxon>
    </lineage>
</organism>
<keyword evidence="6" id="KW-0472">Membrane</keyword>
<keyword evidence="5" id="KW-1133">Transmembrane helix</keyword>
<evidence type="ECO:0000256" key="3">
    <source>
        <dbReference type="ARBA" id="ARBA00022741"/>
    </source>
</evidence>
<dbReference type="GO" id="GO:0005524">
    <property type="term" value="F:ATP binding"/>
    <property type="evidence" value="ECO:0007669"/>
    <property type="project" value="UniProtKB-KW"/>
</dbReference>
<dbReference type="InterPro" id="IPR039421">
    <property type="entry name" value="Type_1_exporter"/>
</dbReference>
<proteinExistence type="predicted"/>